<protein>
    <submittedName>
        <fullName evidence="1">D-alanyl-D-alanine carboxypeptidase</fullName>
    </submittedName>
</protein>
<keyword evidence="2" id="KW-1185">Reference proteome</keyword>
<dbReference type="EMBL" id="CP113520">
    <property type="protein sequence ID" value="WAJ26907.1"/>
    <property type="molecule type" value="Genomic_DNA"/>
</dbReference>
<gene>
    <name evidence="1" type="ORF">OXU80_18845</name>
</gene>
<sequence>MTSSLLRRLGRLAGRPLAIVALAATLGACQSADVGRAGFDAVSMARSYAPVVEHRAPAALVIDARSGRTLYEDDADALRYPASLTKLMTLYLLFEAVEQGRLNPDTPLTISANAASKPPSKLGAKPGDLLTVRQAVTSLAVRSANDVATVVAENLAGSEEAFANRMNAKARALGMSRTHFNNASGLPDVGQVTTARDMARLALAIRHNFPSALSVFSLREFEYGGRTIKATNKLLGKVPGIDGMKTGFIRDSGFHLVASAERGGRRIIVVVMGGETGMARDARVTALVDTYLGPATGPF</sequence>
<reference evidence="1" key="1">
    <citation type="submission" date="2022-11" db="EMBL/GenBank/DDBJ databases">
        <title>beta-Carotene-producing bacterium, Jeongeuplla avenae sp. nov., alleviates the salt stress of Arabidopsis seedlings.</title>
        <authorList>
            <person name="Jiang L."/>
            <person name="Lee J."/>
        </authorList>
    </citation>
    <scope>NUCLEOTIDE SEQUENCE</scope>
    <source>
        <strain evidence="1">DY_R2A_6</strain>
    </source>
</reference>
<organism evidence="1 2">
    <name type="scientific">Antarcticirhabdus aurantiaca</name>
    <dbReference type="NCBI Taxonomy" id="2606717"/>
    <lineage>
        <taxon>Bacteria</taxon>
        <taxon>Pseudomonadati</taxon>
        <taxon>Pseudomonadota</taxon>
        <taxon>Alphaproteobacteria</taxon>
        <taxon>Hyphomicrobiales</taxon>
        <taxon>Aurantimonadaceae</taxon>
        <taxon>Antarcticirhabdus</taxon>
    </lineage>
</organism>
<evidence type="ECO:0000313" key="1">
    <source>
        <dbReference type="EMBL" id="WAJ26907.1"/>
    </source>
</evidence>
<keyword evidence="1" id="KW-0121">Carboxypeptidase</keyword>
<keyword evidence="1" id="KW-0378">Hydrolase</keyword>
<keyword evidence="1" id="KW-0645">Protease</keyword>
<proteinExistence type="predicted"/>
<dbReference type="Proteomes" id="UP001163223">
    <property type="component" value="Chromosome"/>
</dbReference>
<evidence type="ECO:0000313" key="2">
    <source>
        <dbReference type="Proteomes" id="UP001163223"/>
    </source>
</evidence>
<name>A0ACD4NJ55_9HYPH</name>
<accession>A0ACD4NJ55</accession>